<dbReference type="Proteomes" id="UP000001542">
    <property type="component" value="Unassembled WGS sequence"/>
</dbReference>
<evidence type="ECO:0000256" key="1">
    <source>
        <dbReference type="SAM" id="MobiDB-lite"/>
    </source>
</evidence>
<reference evidence="2" key="1">
    <citation type="submission" date="2006-10" db="EMBL/GenBank/DDBJ databases">
        <authorList>
            <person name="Amadeo P."/>
            <person name="Zhao Q."/>
            <person name="Wortman J."/>
            <person name="Fraser-Liggett C."/>
            <person name="Carlton J."/>
        </authorList>
    </citation>
    <scope>NUCLEOTIDE SEQUENCE</scope>
    <source>
        <strain evidence="2">G3</strain>
    </source>
</reference>
<proteinExistence type="predicted"/>
<dbReference type="AlphaFoldDB" id="A2E776"/>
<feature type="compositionally biased region" description="Basic and acidic residues" evidence="1">
    <location>
        <begin position="10"/>
        <end position="38"/>
    </location>
</feature>
<evidence type="ECO:0000313" key="3">
    <source>
        <dbReference type="Proteomes" id="UP000001542"/>
    </source>
</evidence>
<dbReference type="SMR" id="A2E776"/>
<reference evidence="2" key="2">
    <citation type="journal article" date="2007" name="Science">
        <title>Draft genome sequence of the sexually transmitted pathogen Trichomonas vaginalis.</title>
        <authorList>
            <person name="Carlton J.M."/>
            <person name="Hirt R.P."/>
            <person name="Silva J.C."/>
            <person name="Delcher A.L."/>
            <person name="Schatz M."/>
            <person name="Zhao Q."/>
            <person name="Wortman J.R."/>
            <person name="Bidwell S.L."/>
            <person name="Alsmark U.C.M."/>
            <person name="Besteiro S."/>
            <person name="Sicheritz-Ponten T."/>
            <person name="Noel C.J."/>
            <person name="Dacks J.B."/>
            <person name="Foster P.G."/>
            <person name="Simillion C."/>
            <person name="Van de Peer Y."/>
            <person name="Miranda-Saavedra D."/>
            <person name="Barton G.J."/>
            <person name="Westrop G.D."/>
            <person name="Mueller S."/>
            <person name="Dessi D."/>
            <person name="Fiori P.L."/>
            <person name="Ren Q."/>
            <person name="Paulsen I."/>
            <person name="Zhang H."/>
            <person name="Bastida-Corcuera F.D."/>
            <person name="Simoes-Barbosa A."/>
            <person name="Brown M.T."/>
            <person name="Hayes R.D."/>
            <person name="Mukherjee M."/>
            <person name="Okumura C.Y."/>
            <person name="Schneider R."/>
            <person name="Smith A.J."/>
            <person name="Vanacova S."/>
            <person name="Villalvazo M."/>
            <person name="Haas B.J."/>
            <person name="Pertea M."/>
            <person name="Feldblyum T.V."/>
            <person name="Utterback T.R."/>
            <person name="Shu C.L."/>
            <person name="Osoegawa K."/>
            <person name="de Jong P.J."/>
            <person name="Hrdy I."/>
            <person name="Horvathova L."/>
            <person name="Zubacova Z."/>
            <person name="Dolezal P."/>
            <person name="Malik S.B."/>
            <person name="Logsdon J.M. Jr."/>
            <person name="Henze K."/>
            <person name="Gupta A."/>
            <person name="Wang C.C."/>
            <person name="Dunne R.L."/>
            <person name="Upcroft J.A."/>
            <person name="Upcroft P."/>
            <person name="White O."/>
            <person name="Salzberg S.L."/>
            <person name="Tang P."/>
            <person name="Chiu C.-H."/>
            <person name="Lee Y.-S."/>
            <person name="Embley T.M."/>
            <person name="Coombs G.H."/>
            <person name="Mottram J.C."/>
            <person name="Tachezy J."/>
            <person name="Fraser-Liggett C.M."/>
            <person name="Johnson P.J."/>
        </authorList>
    </citation>
    <scope>NUCLEOTIDE SEQUENCE [LARGE SCALE GENOMIC DNA]</scope>
    <source>
        <strain evidence="2">G3</strain>
    </source>
</reference>
<sequence>MPPPSRRKQQSREANEKSIEARKNSQEKNAPKEVDPKHWTASVIVNGDSYTRARNLFQDNNIKVPSEKEFYRH</sequence>
<protein>
    <submittedName>
        <fullName evidence="2">Uncharacterized protein</fullName>
    </submittedName>
</protein>
<keyword evidence="3" id="KW-1185">Reference proteome</keyword>
<gene>
    <name evidence="2" type="ORF">TVAG_248400</name>
</gene>
<dbReference type="InParanoid" id="A2E776"/>
<dbReference type="EMBL" id="DS113318">
    <property type="protein sequence ID" value="EAY11473.1"/>
    <property type="molecule type" value="Genomic_DNA"/>
</dbReference>
<name>A2E776_TRIV3</name>
<feature type="region of interest" description="Disordered" evidence="1">
    <location>
        <begin position="1"/>
        <end position="38"/>
    </location>
</feature>
<organism evidence="2 3">
    <name type="scientific">Trichomonas vaginalis (strain ATCC PRA-98 / G3)</name>
    <dbReference type="NCBI Taxonomy" id="412133"/>
    <lineage>
        <taxon>Eukaryota</taxon>
        <taxon>Metamonada</taxon>
        <taxon>Parabasalia</taxon>
        <taxon>Trichomonadida</taxon>
        <taxon>Trichomonadidae</taxon>
        <taxon>Trichomonas</taxon>
    </lineage>
</organism>
<evidence type="ECO:0000313" key="2">
    <source>
        <dbReference type="EMBL" id="EAY11473.1"/>
    </source>
</evidence>
<dbReference type="KEGG" id="tva:4769427"/>
<accession>A2E776</accession>